<dbReference type="dictyBase" id="DDB_G0292968"/>
<dbReference type="OMA" id="IMFWING"/>
<feature type="compositionally biased region" description="Low complexity" evidence="1">
    <location>
        <begin position="45"/>
        <end position="132"/>
    </location>
</feature>
<dbReference type="GO" id="GO:0004553">
    <property type="term" value="F:hydrolase activity, hydrolyzing O-glycosyl compounds"/>
    <property type="evidence" value="ECO:0007669"/>
    <property type="project" value="InterPro"/>
</dbReference>
<dbReference type="SMR" id="Q54CM9"/>
<organism evidence="5 6">
    <name type="scientific">Dictyostelium discoideum</name>
    <name type="common">Social amoeba</name>
    <dbReference type="NCBI Taxonomy" id="44689"/>
    <lineage>
        <taxon>Eukaryota</taxon>
        <taxon>Amoebozoa</taxon>
        <taxon>Evosea</taxon>
        <taxon>Eumycetozoa</taxon>
        <taxon>Dictyostelia</taxon>
        <taxon>Dictyosteliales</taxon>
        <taxon>Dictyosteliaceae</taxon>
        <taxon>Dictyostelium</taxon>
    </lineage>
</organism>
<evidence type="ECO:0000313" key="5">
    <source>
        <dbReference type="EMBL" id="EAL61033.1"/>
    </source>
</evidence>
<feature type="region of interest" description="Disordered" evidence="1">
    <location>
        <begin position="45"/>
        <end position="159"/>
    </location>
</feature>
<dbReference type="PANTHER" id="PTHR35193">
    <property type="entry name" value="MUCIN 13A, CELL SURFACE-ASSOCIATED-RELATED"/>
    <property type="match status" value="1"/>
</dbReference>
<dbReference type="FunCoup" id="Q54CM9">
    <property type="interactions" value="744"/>
</dbReference>
<feature type="transmembrane region" description="Helical" evidence="2">
    <location>
        <begin position="734"/>
        <end position="754"/>
    </location>
</feature>
<evidence type="ECO:0000313" key="6">
    <source>
        <dbReference type="Proteomes" id="UP000002195"/>
    </source>
</evidence>
<dbReference type="HOGENOM" id="CLU_368982_0_0_1"/>
<dbReference type="SUPFAM" id="SSF49899">
    <property type="entry name" value="Concanavalin A-like lectins/glucanases"/>
    <property type="match status" value="1"/>
</dbReference>
<accession>Q54CM9</accession>
<evidence type="ECO:0000259" key="4">
    <source>
        <dbReference type="Pfam" id="PF00722"/>
    </source>
</evidence>
<dbReference type="RefSeq" id="XP_629387.1">
    <property type="nucleotide sequence ID" value="XM_629385.1"/>
</dbReference>
<evidence type="ECO:0000256" key="1">
    <source>
        <dbReference type="SAM" id="MobiDB-lite"/>
    </source>
</evidence>
<dbReference type="InterPro" id="IPR000757">
    <property type="entry name" value="Beta-glucanase-like"/>
</dbReference>
<evidence type="ECO:0000256" key="2">
    <source>
        <dbReference type="SAM" id="Phobius"/>
    </source>
</evidence>
<dbReference type="PANTHER" id="PTHR35193:SF5">
    <property type="entry name" value="FLOCCULATION PROTEIN FLO11"/>
    <property type="match status" value="1"/>
</dbReference>
<dbReference type="VEuPathDB" id="AmoebaDB:DDB_G0292968"/>
<dbReference type="EMBL" id="AAFI02000197">
    <property type="protein sequence ID" value="EAL61033.1"/>
    <property type="molecule type" value="Genomic_DNA"/>
</dbReference>
<dbReference type="InParanoid" id="Q54CM9"/>
<dbReference type="AlphaFoldDB" id="Q54CM9"/>
<proteinExistence type="predicted"/>
<feature type="compositionally biased region" description="Polar residues" evidence="1">
    <location>
        <begin position="143"/>
        <end position="159"/>
    </location>
</feature>
<keyword evidence="2" id="KW-0472">Membrane</keyword>
<keyword evidence="2" id="KW-1133">Transmembrane helix</keyword>
<dbReference type="GlyGen" id="Q54CM9">
    <property type="glycosylation" value="1 site"/>
</dbReference>
<comment type="caution">
    <text evidence="5">The sequence shown here is derived from an EMBL/GenBank/DDBJ whole genome shotgun (WGS) entry which is preliminary data.</text>
</comment>
<dbReference type="KEGG" id="ddi:DDB_G0292968"/>
<dbReference type="GeneID" id="8628905"/>
<dbReference type="Pfam" id="PF00722">
    <property type="entry name" value="Glyco_hydro_16"/>
    <property type="match status" value="1"/>
</dbReference>
<gene>
    <name evidence="5" type="ORF">DDB_G0292968</name>
</gene>
<keyword evidence="2" id="KW-0812">Transmembrane</keyword>
<feature type="domain" description="GH16" evidence="4">
    <location>
        <begin position="162"/>
        <end position="329"/>
    </location>
</feature>
<keyword evidence="3" id="KW-0732">Signal</keyword>
<protein>
    <recommendedName>
        <fullName evidence="4">GH16 domain-containing protein</fullName>
    </recommendedName>
</protein>
<dbReference type="PaxDb" id="44689-DDB0230166"/>
<dbReference type="PhylomeDB" id="Q54CM9"/>
<keyword evidence="6" id="KW-1185">Reference proteome</keyword>
<sequence>MKEYKKIILYSFLVFLILCFAKPSLSDDPLTTSTTTTTATALPTTSAASTAKVTTTTTTTGSPASTTTTGAPTSTTGASTSTTGAPSSSSSSNETTPTATPTKKPVTPTPSSTSSSSSSSEVTSSSSESSAGEHPCATDVFDSMSNSGNFQESVSSSSNDPYDCYLQSSNVKFTKSGTGTTNVARLILDSAGCPTSCLTHSYSCAEIQAQSSLNYGTYTFIAKVSPIKNVITKLYASTGGNSQYSDIYFQIFGNTTRVNYGYTYFGQKVNYYKDLTGVVISSTNTYSFDFSKTQLSFYFNGILLGKFDSSAYNGVVFPVPPLTYYTSITSNPQTKISPSSLPTYSDIISFNYTAGVCTDSSDGGNNWHDENSLLYFFTSNCTNYRPIPIFNDSFNDGWNAGGNTLIKFINSSSTQSQYARIGTAFSFSLNSGAEYLLIQYNQTAIPIKQNKYIMFWINGGQLGNQNLVVYLTLAGKKIGSVNIGEYIHGSLLPQTWYKVIIPFSKITITPSTTKTFNGILITGASNEFYDLIYMDDLYFSNGTVCMEESSEYPYYQLGQLLNGASDQYNTGNVNFKSVSKLFRGFPTIEYQLYNNYKAIISMMNGTIDTSQYDLLRLNFFFLHDQSYNNPNPSIDSSEVANSFFLDLQICITVQVVGNLPCVGLSPYLGGQVPNAVWVELLIPFSDLQVYPNALISSITFQTQVQDHQGVFFIGDISAGNFVPPYKVLEDGSNAFKLLSNIYLLLLIFIISLLFI</sequence>
<feature type="signal peptide" evidence="3">
    <location>
        <begin position="1"/>
        <end position="26"/>
    </location>
</feature>
<dbReference type="eggNOG" id="ENOG502RSRT">
    <property type="taxonomic scope" value="Eukaryota"/>
</dbReference>
<feature type="chain" id="PRO_5004249794" description="GH16 domain-containing protein" evidence="3">
    <location>
        <begin position="27"/>
        <end position="755"/>
    </location>
</feature>
<name>Q54CM9_DICDI</name>
<evidence type="ECO:0000256" key="3">
    <source>
        <dbReference type="SAM" id="SignalP"/>
    </source>
</evidence>
<dbReference type="GO" id="GO:0005975">
    <property type="term" value="P:carbohydrate metabolic process"/>
    <property type="evidence" value="ECO:0007669"/>
    <property type="project" value="InterPro"/>
</dbReference>
<dbReference type="Proteomes" id="UP000002195">
    <property type="component" value="Unassembled WGS sequence"/>
</dbReference>
<reference evidence="5 6" key="1">
    <citation type="journal article" date="2005" name="Nature">
        <title>The genome of the social amoeba Dictyostelium discoideum.</title>
        <authorList>
            <consortium name="The Dictyostelium discoideum Sequencing Consortium"/>
            <person name="Eichinger L."/>
            <person name="Pachebat J.A."/>
            <person name="Glockner G."/>
            <person name="Rajandream M.A."/>
            <person name="Sucgang R."/>
            <person name="Berriman M."/>
            <person name="Song J."/>
            <person name="Olsen R."/>
            <person name="Szafranski K."/>
            <person name="Xu Q."/>
            <person name="Tunggal B."/>
            <person name="Kummerfeld S."/>
            <person name="Madera M."/>
            <person name="Konfortov B.A."/>
            <person name="Rivero F."/>
            <person name="Bankier A.T."/>
            <person name="Lehmann R."/>
            <person name="Hamlin N."/>
            <person name="Davies R."/>
            <person name="Gaudet P."/>
            <person name="Fey P."/>
            <person name="Pilcher K."/>
            <person name="Chen G."/>
            <person name="Saunders D."/>
            <person name="Sodergren E."/>
            <person name="Davis P."/>
            <person name="Kerhornou A."/>
            <person name="Nie X."/>
            <person name="Hall N."/>
            <person name="Anjard C."/>
            <person name="Hemphill L."/>
            <person name="Bason N."/>
            <person name="Farbrother P."/>
            <person name="Desany B."/>
            <person name="Just E."/>
            <person name="Morio T."/>
            <person name="Rost R."/>
            <person name="Churcher C."/>
            <person name="Cooper J."/>
            <person name="Haydock S."/>
            <person name="van Driessche N."/>
            <person name="Cronin A."/>
            <person name="Goodhead I."/>
            <person name="Muzny D."/>
            <person name="Mourier T."/>
            <person name="Pain A."/>
            <person name="Lu M."/>
            <person name="Harper D."/>
            <person name="Lindsay R."/>
            <person name="Hauser H."/>
            <person name="James K."/>
            <person name="Quiles M."/>
            <person name="Madan Babu M."/>
            <person name="Saito T."/>
            <person name="Buchrieser C."/>
            <person name="Wardroper A."/>
            <person name="Felder M."/>
            <person name="Thangavelu M."/>
            <person name="Johnson D."/>
            <person name="Knights A."/>
            <person name="Loulseged H."/>
            <person name="Mungall K."/>
            <person name="Oliver K."/>
            <person name="Price C."/>
            <person name="Quail M.A."/>
            <person name="Urushihara H."/>
            <person name="Hernandez J."/>
            <person name="Rabbinowitsch E."/>
            <person name="Steffen D."/>
            <person name="Sanders M."/>
            <person name="Ma J."/>
            <person name="Kohara Y."/>
            <person name="Sharp S."/>
            <person name="Simmonds M."/>
            <person name="Spiegler S."/>
            <person name="Tivey A."/>
            <person name="Sugano S."/>
            <person name="White B."/>
            <person name="Walker D."/>
            <person name="Woodward J."/>
            <person name="Winckler T."/>
            <person name="Tanaka Y."/>
            <person name="Shaulsky G."/>
            <person name="Schleicher M."/>
            <person name="Weinstock G."/>
            <person name="Rosenthal A."/>
            <person name="Cox E.C."/>
            <person name="Chisholm R.L."/>
            <person name="Gibbs R."/>
            <person name="Loomis W.F."/>
            <person name="Platzer M."/>
            <person name="Kay R.R."/>
            <person name="Williams J."/>
            <person name="Dear P.H."/>
            <person name="Noegel A.A."/>
            <person name="Barrell B."/>
            <person name="Kuspa A."/>
        </authorList>
    </citation>
    <scope>NUCLEOTIDE SEQUENCE [LARGE SCALE GENOMIC DNA]</scope>
    <source>
        <strain evidence="5 6">AX4</strain>
    </source>
</reference>
<dbReference type="Gene3D" id="2.60.120.200">
    <property type="match status" value="1"/>
</dbReference>
<dbReference type="InterPro" id="IPR013320">
    <property type="entry name" value="ConA-like_dom_sf"/>
</dbReference>